<feature type="compositionally biased region" description="Basic residues" evidence="1">
    <location>
        <begin position="392"/>
        <end position="402"/>
    </location>
</feature>
<dbReference type="InterPro" id="IPR012340">
    <property type="entry name" value="NA-bd_OB-fold"/>
</dbReference>
<evidence type="ECO:0000313" key="2">
    <source>
        <dbReference type="EMBL" id="RYR35405.1"/>
    </source>
</evidence>
<accession>A0A445B9Q0</accession>
<organism evidence="2 3">
    <name type="scientific">Arachis hypogaea</name>
    <name type="common">Peanut</name>
    <dbReference type="NCBI Taxonomy" id="3818"/>
    <lineage>
        <taxon>Eukaryota</taxon>
        <taxon>Viridiplantae</taxon>
        <taxon>Streptophyta</taxon>
        <taxon>Embryophyta</taxon>
        <taxon>Tracheophyta</taxon>
        <taxon>Spermatophyta</taxon>
        <taxon>Magnoliopsida</taxon>
        <taxon>eudicotyledons</taxon>
        <taxon>Gunneridae</taxon>
        <taxon>Pentapetalae</taxon>
        <taxon>rosids</taxon>
        <taxon>fabids</taxon>
        <taxon>Fabales</taxon>
        <taxon>Fabaceae</taxon>
        <taxon>Papilionoideae</taxon>
        <taxon>50 kb inversion clade</taxon>
        <taxon>dalbergioids sensu lato</taxon>
        <taxon>Dalbergieae</taxon>
        <taxon>Pterocarpus clade</taxon>
        <taxon>Arachis</taxon>
    </lineage>
</organism>
<dbReference type="PANTHER" id="PTHR47165">
    <property type="entry name" value="OS03G0429900 PROTEIN"/>
    <property type="match status" value="1"/>
</dbReference>
<dbReference type="SUPFAM" id="SSF50249">
    <property type="entry name" value="Nucleic acid-binding proteins"/>
    <property type="match status" value="2"/>
</dbReference>
<sequence>MSNFIVVDNKIKSRVTSVKWVLTFSHRTIVSPVENPSYSLEEFRLKTIPELLNAEKLDNTELFVSSSSDFDYTQCVFFLDMIAEVVGKEDPRELVTSKGKETRRLAVVLEDLEGNKIGCTLFRETVDHLLPHLEDVREEPLIVVLQYFEASRWNGKTSVQSNFSISKVHVDLELEEVLGFKNRLLNIAPASTSRISQVTTQGAWSATDELNNGVVVVKTVEQTLNSKESCRKCSKKVETPIGDRFKVEVMVYDGTRSISLLLWDRETTQLYGKRADQVREEEDTGEGEYPSSLDNMMDKKDLFKINIKSGNIKHFDQVYPVIKICDDEHLIDKYLQKEEHSNVSANPSDPMEAFVSSLKSKTPVKGTSNDMKCGFSSTNINDEEGQFSTNKFTRKTNKRQKI</sequence>
<evidence type="ECO:0000313" key="3">
    <source>
        <dbReference type="Proteomes" id="UP000289738"/>
    </source>
</evidence>
<name>A0A445B9Q0_ARAHY</name>
<dbReference type="AlphaFoldDB" id="A0A445B9Q0"/>
<dbReference type="CDD" id="cd04481">
    <property type="entry name" value="RPA1_DBD_B_like"/>
    <property type="match status" value="1"/>
</dbReference>
<feature type="compositionally biased region" description="Polar residues" evidence="1">
    <location>
        <begin position="377"/>
        <end position="391"/>
    </location>
</feature>
<gene>
    <name evidence="2" type="ORF">Ahy_A10g050555</name>
</gene>
<dbReference type="PANTHER" id="PTHR47165:SF4">
    <property type="entry name" value="OS03G0429900 PROTEIN"/>
    <property type="match status" value="1"/>
</dbReference>
<dbReference type="EMBL" id="SDMP01000010">
    <property type="protein sequence ID" value="RYR35405.1"/>
    <property type="molecule type" value="Genomic_DNA"/>
</dbReference>
<dbReference type="Gene3D" id="2.40.50.140">
    <property type="entry name" value="Nucleic acid-binding proteins"/>
    <property type="match status" value="2"/>
</dbReference>
<evidence type="ECO:0000256" key="1">
    <source>
        <dbReference type="SAM" id="MobiDB-lite"/>
    </source>
</evidence>
<feature type="region of interest" description="Disordered" evidence="1">
    <location>
        <begin position="377"/>
        <end position="402"/>
    </location>
</feature>
<reference evidence="2 3" key="1">
    <citation type="submission" date="2019-01" db="EMBL/GenBank/DDBJ databases">
        <title>Sequencing of cultivated peanut Arachis hypogaea provides insights into genome evolution and oil improvement.</title>
        <authorList>
            <person name="Chen X."/>
        </authorList>
    </citation>
    <scope>NUCLEOTIDE SEQUENCE [LARGE SCALE GENOMIC DNA]</scope>
    <source>
        <strain evidence="3">cv. Fuhuasheng</strain>
        <tissue evidence="2">Leaves</tissue>
    </source>
</reference>
<keyword evidence="3" id="KW-1185">Reference proteome</keyword>
<comment type="caution">
    <text evidence="2">The sequence shown here is derived from an EMBL/GenBank/DDBJ whole genome shotgun (WGS) entry which is preliminary data.</text>
</comment>
<protein>
    <recommendedName>
        <fullName evidence="4">Replication factor A C-terminal domain-containing protein</fullName>
    </recommendedName>
</protein>
<dbReference type="Proteomes" id="UP000289738">
    <property type="component" value="Chromosome A10"/>
</dbReference>
<proteinExistence type="predicted"/>
<evidence type="ECO:0008006" key="4">
    <source>
        <dbReference type="Google" id="ProtNLM"/>
    </source>
</evidence>